<evidence type="ECO:0000259" key="3">
    <source>
        <dbReference type="PROSITE" id="PS51898"/>
    </source>
</evidence>
<dbReference type="InterPro" id="IPR013762">
    <property type="entry name" value="Integrase-like_cat_sf"/>
</dbReference>
<feature type="compositionally biased region" description="Basic and acidic residues" evidence="2">
    <location>
        <begin position="458"/>
        <end position="472"/>
    </location>
</feature>
<evidence type="ECO:0000256" key="2">
    <source>
        <dbReference type="SAM" id="MobiDB-lite"/>
    </source>
</evidence>
<dbReference type="EMBL" id="FNPB01000011">
    <property type="protein sequence ID" value="SDY33501.1"/>
    <property type="molecule type" value="Genomic_DNA"/>
</dbReference>
<feature type="region of interest" description="Disordered" evidence="2">
    <location>
        <begin position="458"/>
        <end position="483"/>
    </location>
</feature>
<dbReference type="PROSITE" id="PS51898">
    <property type="entry name" value="TYR_RECOMBINASE"/>
    <property type="match status" value="1"/>
</dbReference>
<evidence type="ECO:0000313" key="4">
    <source>
        <dbReference type="EMBL" id="SDY33501.1"/>
    </source>
</evidence>
<feature type="region of interest" description="Disordered" evidence="2">
    <location>
        <begin position="1"/>
        <end position="21"/>
    </location>
</feature>
<gene>
    <name evidence="4" type="ORF">SAMN04487946_111111</name>
</gene>
<protein>
    <submittedName>
        <fullName evidence="4">Site-specific recombinase XerD</fullName>
    </submittedName>
</protein>
<feature type="domain" description="Tyr recombinase" evidence="3">
    <location>
        <begin position="272"/>
        <end position="469"/>
    </location>
</feature>
<dbReference type="GO" id="GO:0015074">
    <property type="term" value="P:DNA integration"/>
    <property type="evidence" value="ECO:0007669"/>
    <property type="project" value="InterPro"/>
</dbReference>
<proteinExistence type="predicted"/>
<dbReference type="SUPFAM" id="SSF56349">
    <property type="entry name" value="DNA breaking-rejoining enzymes"/>
    <property type="match status" value="1"/>
</dbReference>
<dbReference type="InterPro" id="IPR011010">
    <property type="entry name" value="DNA_brk_join_enz"/>
</dbReference>
<keyword evidence="5" id="KW-1185">Reference proteome</keyword>
<evidence type="ECO:0000256" key="1">
    <source>
        <dbReference type="ARBA" id="ARBA00023172"/>
    </source>
</evidence>
<evidence type="ECO:0000313" key="5">
    <source>
        <dbReference type="Proteomes" id="UP000199170"/>
    </source>
</evidence>
<sequence>MENSRGQPISKSNETLYPPKPPDLESLLHGACPLLLAISLALTLESLTDRDDYTNTMTETTDTPRYSTMELEDAEAFYHDEITPQMRAEGLAPEHQTPTYSWLESHFPGFIKHLSRRFDLSPGDFYDEIGVPVESEAEEGPFDFVDDDETRAALEDYLVELRDRQGRAESTVATRRSALRLYVRTYKDVNGTDDLLGSLHDDAARADEMDRVADTFDVLRRREDTLTTHASRRKYVQEVRQFYTHQVTFKGARHNPTDQLERRFGWDSTPEWDNQALEADQIRTLYQTATDPVDCLIVIGVCGWGLRPSEVASLRVDQLVLDPPEDDTEAGPYIEFGSERKNGPGTVALLTGLEDATARIDAVVEEAGDDWMGAVFPSSSAESGHLSTSTIRRRFKNLAERAGVTVDGEIPTPKMGRRYWYTAYGEAVRRVAERFADVAEEQGSKSTEVVLDNYLSEAEKRRHRREEMREDLEGLFAEDTAVQ</sequence>
<feature type="compositionally biased region" description="Polar residues" evidence="2">
    <location>
        <begin position="1"/>
        <end position="15"/>
    </location>
</feature>
<reference evidence="5" key="1">
    <citation type="submission" date="2016-10" db="EMBL/GenBank/DDBJ databases">
        <authorList>
            <person name="Varghese N."/>
            <person name="Submissions S."/>
        </authorList>
    </citation>
    <scope>NUCLEOTIDE SEQUENCE [LARGE SCALE GENOMIC DNA]</scope>
    <source>
        <strain evidence="5">CGMCC 1.10118</strain>
    </source>
</reference>
<dbReference type="Proteomes" id="UP000199170">
    <property type="component" value="Unassembled WGS sequence"/>
</dbReference>
<name>A0A1H3J0M0_9EURY</name>
<dbReference type="InterPro" id="IPR002104">
    <property type="entry name" value="Integrase_catalytic"/>
</dbReference>
<dbReference type="GO" id="GO:0003677">
    <property type="term" value="F:DNA binding"/>
    <property type="evidence" value="ECO:0007669"/>
    <property type="project" value="InterPro"/>
</dbReference>
<accession>A0A1H3J0M0</accession>
<dbReference type="Gene3D" id="1.10.443.10">
    <property type="entry name" value="Intergrase catalytic core"/>
    <property type="match status" value="1"/>
</dbReference>
<dbReference type="GO" id="GO:0006310">
    <property type="term" value="P:DNA recombination"/>
    <property type="evidence" value="ECO:0007669"/>
    <property type="project" value="UniProtKB-KW"/>
</dbReference>
<keyword evidence="1" id="KW-0233">DNA recombination</keyword>
<dbReference type="AlphaFoldDB" id="A0A1H3J0M0"/>
<organism evidence="4 5">
    <name type="scientific">Halobellus clavatus</name>
    <dbReference type="NCBI Taxonomy" id="660517"/>
    <lineage>
        <taxon>Archaea</taxon>
        <taxon>Methanobacteriati</taxon>
        <taxon>Methanobacteriota</taxon>
        <taxon>Stenosarchaea group</taxon>
        <taxon>Halobacteria</taxon>
        <taxon>Halobacteriales</taxon>
        <taxon>Haloferacaceae</taxon>
        <taxon>Halobellus</taxon>
    </lineage>
</organism>